<proteinExistence type="predicted"/>
<feature type="compositionally biased region" description="Basic and acidic residues" evidence="2">
    <location>
        <begin position="165"/>
        <end position="176"/>
    </location>
</feature>
<protein>
    <submittedName>
        <fullName evidence="4">Uncharacterized protein</fullName>
    </submittedName>
</protein>
<keyword evidence="3" id="KW-0732">Signal</keyword>
<evidence type="ECO:0000313" key="5">
    <source>
        <dbReference type="Proteomes" id="UP000034350"/>
    </source>
</evidence>
<evidence type="ECO:0000256" key="3">
    <source>
        <dbReference type="SAM" id="SignalP"/>
    </source>
</evidence>
<evidence type="ECO:0000256" key="1">
    <source>
        <dbReference type="SAM" id="Coils"/>
    </source>
</evidence>
<sequence>MLYLLMLLAKTVCFSEDVDEQALESCGVNINPIMKRYASILENYLNKCYLSILNECRNKVYTKELIIEEKDYIIKMLQKIDEDGKDPSNVSKGIVKLIKELKSELEVTKNELSECKKKHDDKMQTCLNALKDKDASIIRIQEELQNKKKELCELLKNKMDKGKASESIVKENKQNKETISSLGDPSDVNDSKLSLSSKNVQIIALIKDLRKKLKFDCRNTLSSSKVCTKKSVPIQNYDEFTYSNGSFNKSYKEILIKKLLECNKVQHDRHRKRAGENSDEENDGDLA</sequence>
<organism evidence="4 5">
    <name type="scientific">Vairimorpha ceranae</name>
    <dbReference type="NCBI Taxonomy" id="40302"/>
    <lineage>
        <taxon>Eukaryota</taxon>
        <taxon>Fungi</taxon>
        <taxon>Fungi incertae sedis</taxon>
        <taxon>Microsporidia</taxon>
        <taxon>Nosematidae</taxon>
        <taxon>Vairimorpha</taxon>
    </lineage>
</organism>
<dbReference type="Proteomes" id="UP000034350">
    <property type="component" value="Unassembled WGS sequence"/>
</dbReference>
<evidence type="ECO:0000313" key="4">
    <source>
        <dbReference type="EMBL" id="KKO74015.1"/>
    </source>
</evidence>
<accession>A0A0F9WAR2</accession>
<dbReference type="GeneID" id="36318906"/>
<feature type="chain" id="PRO_5012542745" evidence="3">
    <location>
        <begin position="16"/>
        <end position="287"/>
    </location>
</feature>
<name>A0A0F9WAR2_9MICR</name>
<keyword evidence="1" id="KW-0175">Coiled coil</keyword>
<feature type="region of interest" description="Disordered" evidence="2">
    <location>
        <begin position="267"/>
        <end position="287"/>
    </location>
</feature>
<comment type="caution">
    <text evidence="4">The sequence shown here is derived from an EMBL/GenBank/DDBJ whole genome shotgun (WGS) entry which is preliminary data.</text>
</comment>
<dbReference type="VEuPathDB" id="MicrosporidiaDB:NCER_101469"/>
<gene>
    <name evidence="4" type="ORF">AAJ76_1390004333</name>
</gene>
<feature type="region of interest" description="Disordered" evidence="2">
    <location>
        <begin position="165"/>
        <end position="190"/>
    </location>
</feature>
<feature type="signal peptide" evidence="3">
    <location>
        <begin position="1"/>
        <end position="15"/>
    </location>
</feature>
<feature type="coiled-coil region" evidence="1">
    <location>
        <begin position="98"/>
        <end position="161"/>
    </location>
</feature>
<evidence type="ECO:0000256" key="2">
    <source>
        <dbReference type="SAM" id="MobiDB-lite"/>
    </source>
</evidence>
<dbReference type="RefSeq" id="XP_024329757.1">
    <property type="nucleotide sequence ID" value="XM_024474004.1"/>
</dbReference>
<keyword evidence="5" id="KW-1185">Reference proteome</keyword>
<feature type="compositionally biased region" description="Acidic residues" evidence="2">
    <location>
        <begin position="277"/>
        <end position="287"/>
    </location>
</feature>
<dbReference type="AlphaFoldDB" id="A0A0F9WAR2"/>
<reference evidence="4 5" key="1">
    <citation type="journal article" date="2015" name="Environ. Microbiol.">
        <title>Genome analyses suggest the presence of polyploidy and recent human-driven expansions in eight global populations of the honeybee pathogen Nosema ceranae.</title>
        <authorList>
            <person name="Pelin A."/>
            <person name="Selman M."/>
            <person name="Aris-Brosou S."/>
            <person name="Farinelli L."/>
            <person name="Corradi N."/>
        </authorList>
    </citation>
    <scope>NUCLEOTIDE SEQUENCE [LARGE SCALE GENOMIC DNA]</scope>
    <source>
        <strain evidence="4 5">PA08 1199</strain>
    </source>
</reference>
<dbReference type="EMBL" id="JPQZ01000139">
    <property type="protein sequence ID" value="KKO74015.1"/>
    <property type="molecule type" value="Genomic_DNA"/>
</dbReference>
<dbReference type="VEuPathDB" id="MicrosporidiaDB:AAJ76_1390004333"/>